<reference evidence="7 8" key="1">
    <citation type="journal article" date="2020" name="Microorganisms">
        <title>Osmotic Adaptation and Compatible Solute Biosynthesis of Phototrophic Bacteria as Revealed from Genome Analyses.</title>
        <authorList>
            <person name="Imhoff J.F."/>
            <person name="Rahn T."/>
            <person name="Kunzel S."/>
            <person name="Keller A."/>
            <person name="Neulinger S.C."/>
        </authorList>
    </citation>
    <scope>NUCLEOTIDE SEQUENCE [LARGE SCALE GENOMIC DNA]</scope>
    <source>
        <strain evidence="7 8">DSM 9895</strain>
    </source>
</reference>
<dbReference type="InterPro" id="IPR035906">
    <property type="entry name" value="MetI-like_sf"/>
</dbReference>
<evidence type="ECO:0000256" key="3">
    <source>
        <dbReference type="ARBA" id="ARBA00022989"/>
    </source>
</evidence>
<evidence type="ECO:0000256" key="5">
    <source>
        <dbReference type="RuleBase" id="RU363032"/>
    </source>
</evidence>
<sequence length="316" mass="35530">MTQVSLKAPAIRRLGGGTGPRQRVRGLSDRALAFYFVLPSLLLLLAINIFPLAWNIYLSFTNYRANMPGFPVRWVGDLNYARLLGSEDVWAAMQHTAHFVGWAMLIQVILGFGLAWLLNRKFKGAGLFITLIALPMMLSKAVVGTFWTYIFQPQSGIFNYIVNFFADVGEFTMLGNADLAPWALILVDTWMWTPFIMLIVLAGLRSVPQDLYEAAEVDGASSWRQFWTITVPMVLPFLMLAVLFRSIECFKLFDMVAELTSGGPGSATELANIFLKRQAFETWRTGYAAAFAVILFVTTFGAANIYVKFWTKVKER</sequence>
<gene>
    <name evidence="7" type="ORF">CKO28_21655</name>
</gene>
<dbReference type="InterPro" id="IPR052730">
    <property type="entry name" value="Sugar_ABC_transporter"/>
</dbReference>
<comment type="subcellular location">
    <subcellularLocation>
        <location evidence="1 5">Cell membrane</location>
        <topology evidence="1 5">Multi-pass membrane protein</topology>
    </subcellularLocation>
</comment>
<dbReference type="RefSeq" id="WP_200343074.1">
    <property type="nucleotide sequence ID" value="NZ_NRRL01000105.1"/>
</dbReference>
<protein>
    <submittedName>
        <fullName evidence="7">ABC transporter permease</fullName>
    </submittedName>
</protein>
<comment type="similarity">
    <text evidence="5">Belongs to the binding-protein-dependent transport system permease family.</text>
</comment>
<feature type="transmembrane region" description="Helical" evidence="5">
    <location>
        <begin position="125"/>
        <end position="150"/>
    </location>
</feature>
<keyword evidence="4 5" id="KW-0472">Membrane</keyword>
<accession>A0ABS1DKU7</accession>
<dbReference type="EMBL" id="NRRL01000105">
    <property type="protein sequence ID" value="MBK1670631.1"/>
    <property type="molecule type" value="Genomic_DNA"/>
</dbReference>
<feature type="transmembrane region" description="Helical" evidence="5">
    <location>
        <begin position="179"/>
        <end position="204"/>
    </location>
</feature>
<evidence type="ECO:0000313" key="7">
    <source>
        <dbReference type="EMBL" id="MBK1670631.1"/>
    </source>
</evidence>
<feature type="transmembrane region" description="Helical" evidence="5">
    <location>
        <begin position="99"/>
        <end position="118"/>
    </location>
</feature>
<keyword evidence="2 5" id="KW-0812">Transmembrane</keyword>
<organism evidence="7 8">
    <name type="scientific">Rhodovibrio sodomensis</name>
    <dbReference type="NCBI Taxonomy" id="1088"/>
    <lineage>
        <taxon>Bacteria</taxon>
        <taxon>Pseudomonadati</taxon>
        <taxon>Pseudomonadota</taxon>
        <taxon>Alphaproteobacteria</taxon>
        <taxon>Rhodospirillales</taxon>
        <taxon>Rhodovibrionaceae</taxon>
        <taxon>Rhodovibrio</taxon>
    </lineage>
</organism>
<evidence type="ECO:0000313" key="8">
    <source>
        <dbReference type="Proteomes" id="UP001296873"/>
    </source>
</evidence>
<feature type="transmembrane region" description="Helical" evidence="5">
    <location>
        <begin position="287"/>
        <end position="307"/>
    </location>
</feature>
<evidence type="ECO:0000256" key="1">
    <source>
        <dbReference type="ARBA" id="ARBA00004651"/>
    </source>
</evidence>
<dbReference type="Pfam" id="PF00528">
    <property type="entry name" value="BPD_transp_1"/>
    <property type="match status" value="1"/>
</dbReference>
<comment type="caution">
    <text evidence="7">The sequence shown here is derived from an EMBL/GenBank/DDBJ whole genome shotgun (WGS) entry which is preliminary data.</text>
</comment>
<evidence type="ECO:0000256" key="4">
    <source>
        <dbReference type="ARBA" id="ARBA00023136"/>
    </source>
</evidence>
<keyword evidence="3 5" id="KW-1133">Transmembrane helix</keyword>
<dbReference type="SUPFAM" id="SSF160964">
    <property type="entry name" value="MalF N-terminal region-like"/>
    <property type="match status" value="1"/>
</dbReference>
<keyword evidence="5" id="KW-0813">Transport</keyword>
<dbReference type="InterPro" id="IPR000515">
    <property type="entry name" value="MetI-like"/>
</dbReference>
<feature type="transmembrane region" description="Helical" evidence="5">
    <location>
        <begin position="32"/>
        <end position="57"/>
    </location>
</feature>
<dbReference type="InterPro" id="IPR035277">
    <property type="entry name" value="MalF_N"/>
</dbReference>
<dbReference type="PANTHER" id="PTHR43759:SF1">
    <property type="entry name" value="GLUCOSE IMPORT SYSTEM PERMEASE PROTEIN GLCT"/>
    <property type="match status" value="1"/>
</dbReference>
<name>A0ABS1DKU7_9PROT</name>
<proteinExistence type="inferred from homology"/>
<dbReference type="Gene3D" id="1.20.58.370">
    <property type="entry name" value="MalF N-terminal region-like"/>
    <property type="match status" value="1"/>
</dbReference>
<dbReference type="PROSITE" id="PS50928">
    <property type="entry name" value="ABC_TM1"/>
    <property type="match status" value="1"/>
</dbReference>
<feature type="transmembrane region" description="Helical" evidence="5">
    <location>
        <begin position="225"/>
        <end position="247"/>
    </location>
</feature>
<dbReference type="Proteomes" id="UP001296873">
    <property type="component" value="Unassembled WGS sequence"/>
</dbReference>
<evidence type="ECO:0000256" key="2">
    <source>
        <dbReference type="ARBA" id="ARBA00022692"/>
    </source>
</evidence>
<evidence type="ECO:0000259" key="6">
    <source>
        <dbReference type="PROSITE" id="PS50928"/>
    </source>
</evidence>
<dbReference type="Gene3D" id="1.10.3720.10">
    <property type="entry name" value="MetI-like"/>
    <property type="match status" value="1"/>
</dbReference>
<dbReference type="SUPFAM" id="SSF161098">
    <property type="entry name" value="MetI-like"/>
    <property type="match status" value="1"/>
</dbReference>
<dbReference type="PANTHER" id="PTHR43759">
    <property type="entry name" value="TREHALOSE TRANSPORT SYSTEM PERMEASE PROTEIN SUGA"/>
    <property type="match status" value="1"/>
</dbReference>
<feature type="domain" description="ABC transmembrane type-1" evidence="6">
    <location>
        <begin position="93"/>
        <end position="306"/>
    </location>
</feature>
<dbReference type="CDD" id="cd06261">
    <property type="entry name" value="TM_PBP2"/>
    <property type="match status" value="1"/>
</dbReference>
<keyword evidence="8" id="KW-1185">Reference proteome</keyword>